<gene>
    <name evidence="1" type="ORF">A2784_05045</name>
</gene>
<proteinExistence type="predicted"/>
<comment type="caution">
    <text evidence="1">The sequence shown here is derived from an EMBL/GenBank/DDBJ whole genome shotgun (WGS) entry which is preliminary data.</text>
</comment>
<sequence>MSNTILQVPVSKDLRNQAAVMANEMGFSSLQEAVRLFMAKLASGTVEVTFQEPVRLSPRAVKRYEKMISEMEQGKNTYVAHNVKDFMSQLNGDTLPRKIS</sequence>
<name>A0A1G1VRN7_9BACT</name>
<evidence type="ECO:0000313" key="2">
    <source>
        <dbReference type="Proteomes" id="UP000177324"/>
    </source>
</evidence>
<dbReference type="STRING" id="1797589.A2784_05045"/>
<reference evidence="1 2" key="1">
    <citation type="journal article" date="2016" name="Nat. Commun.">
        <title>Thousands of microbial genomes shed light on interconnected biogeochemical processes in an aquifer system.</title>
        <authorList>
            <person name="Anantharaman K."/>
            <person name="Brown C.T."/>
            <person name="Hug L.A."/>
            <person name="Sharon I."/>
            <person name="Castelle C.J."/>
            <person name="Probst A.J."/>
            <person name="Thomas B.C."/>
            <person name="Singh A."/>
            <person name="Wilkins M.J."/>
            <person name="Karaoz U."/>
            <person name="Brodie E.L."/>
            <person name="Williams K.H."/>
            <person name="Hubbard S.S."/>
            <person name="Banfield J.F."/>
        </authorList>
    </citation>
    <scope>NUCLEOTIDE SEQUENCE [LARGE SCALE GENOMIC DNA]</scope>
</reference>
<dbReference type="EMBL" id="MHCH01000010">
    <property type="protein sequence ID" value="OGY18049.1"/>
    <property type="molecule type" value="Genomic_DNA"/>
</dbReference>
<dbReference type="AlphaFoldDB" id="A0A1G1VRN7"/>
<protein>
    <submittedName>
        <fullName evidence="1">Uncharacterized protein</fullName>
    </submittedName>
</protein>
<accession>A0A1G1VRN7</accession>
<evidence type="ECO:0000313" key="1">
    <source>
        <dbReference type="EMBL" id="OGY18049.1"/>
    </source>
</evidence>
<organism evidence="1 2">
    <name type="scientific">Candidatus Chisholmbacteria bacterium RIFCSPHIGHO2_01_FULL_48_12</name>
    <dbReference type="NCBI Taxonomy" id="1797589"/>
    <lineage>
        <taxon>Bacteria</taxon>
        <taxon>Candidatus Chisholmiibacteriota</taxon>
    </lineage>
</organism>
<dbReference type="Proteomes" id="UP000177324">
    <property type="component" value="Unassembled WGS sequence"/>
</dbReference>